<dbReference type="Proteomes" id="UP000002247">
    <property type="component" value="Chromosome"/>
</dbReference>
<dbReference type="PANTHER" id="PTHR10395">
    <property type="entry name" value="URICASE AND TRANSTHYRETIN-RELATED"/>
    <property type="match status" value="1"/>
</dbReference>
<reference evidence="10 11" key="1">
    <citation type="journal article" date="2010" name="Stand. Genomic Sci.">
        <title>Complete genome sequence of Segniliparus rotundus type strain (CDC 1076).</title>
        <authorList>
            <person name="Sikorski J."/>
            <person name="Lapidus A."/>
            <person name="Copeland A."/>
            <person name="Misra M."/>
            <person name="Glavina Del Rio T."/>
            <person name="Nolan M."/>
            <person name="Lucas S."/>
            <person name="Chen F."/>
            <person name="Tice H."/>
            <person name="Cheng J.F."/>
            <person name="Jando M."/>
            <person name="Schneider S."/>
            <person name="Bruce D."/>
            <person name="Goodwin L."/>
            <person name="Pitluck S."/>
            <person name="Liolios K."/>
            <person name="Mikhailova N."/>
            <person name="Pati A."/>
            <person name="Ivanova N."/>
            <person name="Mavromatis K."/>
            <person name="Chen A."/>
            <person name="Palaniappan K."/>
            <person name="Chertkov O."/>
            <person name="Land M."/>
            <person name="Hauser L."/>
            <person name="Chang Y.J."/>
            <person name="Jeffries C.D."/>
            <person name="Brettin T."/>
            <person name="Detter J.C."/>
            <person name="Han C."/>
            <person name="Rohde M."/>
            <person name="Goker M."/>
            <person name="Bristow J."/>
            <person name="Eisen J.A."/>
            <person name="Markowitz V."/>
            <person name="Hugenholtz P."/>
            <person name="Kyrpides N.C."/>
            <person name="Klenk H.P."/>
        </authorList>
    </citation>
    <scope>NUCLEOTIDE SEQUENCE [LARGE SCALE GENOMIC DNA]</scope>
    <source>
        <strain evidence="11">ATCC BAA-972 / CDC 1076 / CIP 108378 / DSM 44985 / JCM 13578</strain>
    </source>
</reference>
<dbReference type="PRINTS" id="PR00189">
    <property type="entry name" value="TRNSTHYRETIN"/>
</dbReference>
<dbReference type="HOGENOM" id="CLU_115536_1_0_11"/>
<dbReference type="InterPro" id="IPR036817">
    <property type="entry name" value="Transthyretin/HIU_hydrolase_sf"/>
</dbReference>
<evidence type="ECO:0000313" key="10">
    <source>
        <dbReference type="EMBL" id="ADG99490.1"/>
    </source>
</evidence>
<feature type="binding site" evidence="7">
    <location>
        <position position="7"/>
    </location>
    <ligand>
        <name>substrate</name>
    </ligand>
</feature>
<dbReference type="PROSITE" id="PS00769">
    <property type="entry name" value="TRANSTHYRETIN_2"/>
    <property type="match status" value="1"/>
</dbReference>
<accession>D6ZEL4</accession>
<dbReference type="OrthoDB" id="9792386at2"/>
<dbReference type="EMBL" id="CP001958">
    <property type="protein sequence ID" value="ADG99490.1"/>
    <property type="molecule type" value="Genomic_DNA"/>
</dbReference>
<feature type="binding site" evidence="7">
    <location>
        <position position="103"/>
    </location>
    <ligand>
        <name>substrate</name>
    </ligand>
</feature>
<dbReference type="InterPro" id="IPR023418">
    <property type="entry name" value="Thyroxine_BS"/>
</dbReference>
<dbReference type="Gene3D" id="2.60.40.180">
    <property type="entry name" value="Transthyretin/hydroxyisourate hydrolase domain"/>
    <property type="match status" value="1"/>
</dbReference>
<proteinExistence type="inferred from homology"/>
<evidence type="ECO:0000256" key="2">
    <source>
        <dbReference type="ARBA" id="ARBA00002704"/>
    </source>
</evidence>
<dbReference type="RefSeq" id="WP_013139937.1">
    <property type="nucleotide sequence ID" value="NC_014168.1"/>
</dbReference>
<comment type="subunit">
    <text evidence="4 8">Homotetramer.</text>
</comment>
<keyword evidence="6 8" id="KW-0378">Hydrolase</keyword>
<evidence type="ECO:0000256" key="4">
    <source>
        <dbReference type="ARBA" id="ARBA00011881"/>
    </source>
</evidence>
<evidence type="ECO:0000259" key="9">
    <source>
        <dbReference type="Pfam" id="PF00576"/>
    </source>
</evidence>
<name>D6ZEL4_SEGRD</name>
<dbReference type="SUPFAM" id="SSF49472">
    <property type="entry name" value="Transthyretin (synonym: prealbumin)"/>
    <property type="match status" value="1"/>
</dbReference>
<dbReference type="InterPro" id="IPR023419">
    <property type="entry name" value="Transthyretin_CS"/>
</dbReference>
<comment type="function">
    <text evidence="2">Catalyzes the hydrolysis of 5-hydroxyisourate (HIU) to 2-oxo-4-hydroxy-4-carboxy-5-ureidoimidazoline (OHCU).</text>
</comment>
<evidence type="ECO:0000256" key="3">
    <source>
        <dbReference type="ARBA" id="ARBA00009850"/>
    </source>
</evidence>
<dbReference type="NCBIfam" id="TIGR02962">
    <property type="entry name" value="hdxy_isourate"/>
    <property type="match status" value="1"/>
</dbReference>
<dbReference type="EC" id="3.5.2.17" evidence="8"/>
<dbReference type="Pfam" id="PF00576">
    <property type="entry name" value="Transthyretin"/>
    <property type="match status" value="1"/>
</dbReference>
<evidence type="ECO:0000256" key="8">
    <source>
        <dbReference type="RuleBase" id="RU361270"/>
    </source>
</evidence>
<dbReference type="PROSITE" id="PS00768">
    <property type="entry name" value="TRANSTHYRETIN_1"/>
    <property type="match status" value="1"/>
</dbReference>
<dbReference type="STRING" id="640132.Srot_3066"/>
<feature type="domain" description="Transthyretin/hydroxyisourate hydrolase" evidence="9">
    <location>
        <begin position="4"/>
        <end position="105"/>
    </location>
</feature>
<dbReference type="eggNOG" id="COG2351">
    <property type="taxonomic scope" value="Bacteria"/>
</dbReference>
<gene>
    <name evidence="10" type="ordered locus">Srot_3066</name>
</gene>
<keyword evidence="5 8" id="KW-0659">Purine metabolism</keyword>
<organism evidence="10 11">
    <name type="scientific">Segniliparus rotundus (strain ATCC BAA-972 / CDC 1076 / CIP 108378 / DSM 44985 / JCM 13578)</name>
    <dbReference type="NCBI Taxonomy" id="640132"/>
    <lineage>
        <taxon>Bacteria</taxon>
        <taxon>Bacillati</taxon>
        <taxon>Actinomycetota</taxon>
        <taxon>Actinomycetes</taxon>
        <taxon>Mycobacteriales</taxon>
        <taxon>Segniliparaceae</taxon>
        <taxon>Segniliparus</taxon>
    </lineage>
</organism>
<comment type="catalytic activity">
    <reaction evidence="1 8">
        <text>5-hydroxyisourate + H2O = 5-hydroxy-2-oxo-4-ureido-2,5-dihydro-1H-imidazole-5-carboxylate + H(+)</text>
        <dbReference type="Rhea" id="RHEA:23736"/>
        <dbReference type="ChEBI" id="CHEBI:15377"/>
        <dbReference type="ChEBI" id="CHEBI:15378"/>
        <dbReference type="ChEBI" id="CHEBI:18072"/>
        <dbReference type="ChEBI" id="CHEBI:58639"/>
        <dbReference type="EC" id="3.5.2.17"/>
    </reaction>
</comment>
<dbReference type="InterPro" id="IPR023416">
    <property type="entry name" value="Transthyretin/HIU_hydrolase_d"/>
</dbReference>
<keyword evidence="11" id="KW-1185">Reference proteome</keyword>
<comment type="similarity">
    <text evidence="3 8">Belongs to the transthyretin family. 5-hydroxyisourate hydrolase subfamily.</text>
</comment>
<evidence type="ECO:0000256" key="7">
    <source>
        <dbReference type="PIRSR" id="PIRSR600895-51"/>
    </source>
</evidence>
<dbReference type="AlphaFoldDB" id="D6ZEL4"/>
<protein>
    <recommendedName>
        <fullName evidence="8">5-hydroxyisourate hydrolase</fullName>
        <shortName evidence="8">HIU hydrolase</shortName>
        <shortName evidence="8">HIUHase</shortName>
        <ecNumber evidence="8">3.5.2.17</ecNumber>
    </recommendedName>
</protein>
<dbReference type="InterPro" id="IPR014306">
    <property type="entry name" value="Hydroxyisourate_hydrolase"/>
</dbReference>
<dbReference type="InterPro" id="IPR000895">
    <property type="entry name" value="Transthyretin/HIU_hydrolase"/>
</dbReference>
<dbReference type="KEGG" id="srt:Srot_3066"/>
<dbReference type="CDD" id="cd05822">
    <property type="entry name" value="TLP_HIUase"/>
    <property type="match status" value="1"/>
</dbReference>
<feature type="binding site" evidence="7">
    <location>
        <position position="42"/>
    </location>
    <ligand>
        <name>substrate</name>
    </ligand>
</feature>
<dbReference type="PANTHER" id="PTHR10395:SF7">
    <property type="entry name" value="5-HYDROXYISOURATE HYDROLASE"/>
    <property type="match status" value="1"/>
</dbReference>
<evidence type="ECO:0000256" key="6">
    <source>
        <dbReference type="ARBA" id="ARBA00022801"/>
    </source>
</evidence>
<dbReference type="GO" id="GO:0033971">
    <property type="term" value="F:hydroxyisourate hydrolase activity"/>
    <property type="evidence" value="ECO:0007669"/>
    <property type="project" value="UniProtKB-EC"/>
</dbReference>
<evidence type="ECO:0000256" key="1">
    <source>
        <dbReference type="ARBA" id="ARBA00001043"/>
    </source>
</evidence>
<evidence type="ECO:0000313" key="11">
    <source>
        <dbReference type="Proteomes" id="UP000002247"/>
    </source>
</evidence>
<sequence>MTTLSSHVLDTATGAPARGLRVELLDARRVVLAQATTDDDGRVKGLGPELVPGDYTVVFHTSDYFQSQGQVGFYPKVTVEFHVAGDPHYHVPLLLSPYGYSTYRGS</sequence>
<evidence type="ECO:0000256" key="5">
    <source>
        <dbReference type="ARBA" id="ARBA00022631"/>
    </source>
</evidence>
<dbReference type="GO" id="GO:0006144">
    <property type="term" value="P:purine nucleobase metabolic process"/>
    <property type="evidence" value="ECO:0007669"/>
    <property type="project" value="UniProtKB-KW"/>
</dbReference>